<dbReference type="AlphaFoldDB" id="A0A2S8FXD3"/>
<dbReference type="EMBL" id="PUIA01000017">
    <property type="protein sequence ID" value="PQO36841.1"/>
    <property type="molecule type" value="Genomic_DNA"/>
</dbReference>
<gene>
    <name evidence="1" type="ORF">C5Y96_06655</name>
</gene>
<proteinExistence type="predicted"/>
<dbReference type="Gene3D" id="2.130.10.10">
    <property type="entry name" value="YVTN repeat-like/Quinoprotein amine dehydrogenase"/>
    <property type="match status" value="1"/>
</dbReference>
<accession>A0A2S8FXD3</accession>
<comment type="caution">
    <text evidence="1">The sequence shown here is derived from an EMBL/GenBank/DDBJ whole genome shotgun (WGS) entry which is preliminary data.</text>
</comment>
<organism evidence="1 2">
    <name type="scientific">Blastopirellula marina</name>
    <dbReference type="NCBI Taxonomy" id="124"/>
    <lineage>
        <taxon>Bacteria</taxon>
        <taxon>Pseudomonadati</taxon>
        <taxon>Planctomycetota</taxon>
        <taxon>Planctomycetia</taxon>
        <taxon>Pirellulales</taxon>
        <taxon>Pirellulaceae</taxon>
        <taxon>Blastopirellula</taxon>
    </lineage>
</organism>
<dbReference type="Proteomes" id="UP000240009">
    <property type="component" value="Unassembled WGS sequence"/>
</dbReference>
<sequence length="562" mass="62626">MSNFHFQKNMNDFLAKSSNIPGETDQTLVKVLSLTIFAFPSPRWLCIIKNIDSLLPAFLHNLPMSRMIRTLAIAIVVLLLPARLVVAQISDSPWMLASDINIPADQKAKITVGPPGCPVVMVDRQAWHIKSKKVVQTIQDGWEIGDYRCLSANGKYFAAFEGGTFDRGKDINVWNLVTGEIVATIPGKSSSIYPVMKIMYNRYLLAAPNTGETLTIWDLEQDKKTRDVFVRTDRIEEGQLTVSPDGKYLALCEGDKVSVMTLADGRYAGNLAAPLRDPTSRSTWTLGARDVKDLEFSPDGQEMAAIYSSYSSLNKQRLVVWNGQGQITHDIPLNIPYGRLNAYCLSWLPDHKGWVIDGNVIDRETKKITVQFKRSRNDTDEIAVLDKYFLLGRFGEEAESLTMIGLPWEEVERSLEAMNTVENAIIGPGVKLSLYVYMRGQRSESIDKARATIGDAIVSRLKVDKMLYAPDQDAYFRFNAEPASTEHQYGQLKLELLLKGSDDPLWSHTFSSTSASGFLQGLDKGDITDTSAAAVAGEISQVQIPYFMPRTADFLPLPLVVH</sequence>
<dbReference type="InterPro" id="IPR015943">
    <property type="entry name" value="WD40/YVTN_repeat-like_dom_sf"/>
</dbReference>
<name>A0A2S8FXD3_9BACT</name>
<protein>
    <recommendedName>
        <fullName evidence="3">WD40 repeat domain-containing protein</fullName>
    </recommendedName>
</protein>
<evidence type="ECO:0008006" key="3">
    <source>
        <dbReference type="Google" id="ProtNLM"/>
    </source>
</evidence>
<evidence type="ECO:0000313" key="2">
    <source>
        <dbReference type="Proteomes" id="UP000240009"/>
    </source>
</evidence>
<evidence type="ECO:0000313" key="1">
    <source>
        <dbReference type="EMBL" id="PQO36841.1"/>
    </source>
</evidence>
<reference evidence="1 2" key="1">
    <citation type="submission" date="2018-02" db="EMBL/GenBank/DDBJ databases">
        <title>Comparative genomes isolates from brazilian mangrove.</title>
        <authorList>
            <person name="Araujo J.E."/>
            <person name="Taketani R.G."/>
            <person name="Silva M.C.P."/>
            <person name="Loureco M.V."/>
            <person name="Andreote F.D."/>
        </authorList>
    </citation>
    <scope>NUCLEOTIDE SEQUENCE [LARGE SCALE GENOMIC DNA]</scope>
    <source>
        <strain evidence="1 2">HEX-2 MGV</strain>
    </source>
</reference>
<dbReference type="InterPro" id="IPR011044">
    <property type="entry name" value="Quino_amine_DH_bsu"/>
</dbReference>
<dbReference type="SUPFAM" id="SSF50969">
    <property type="entry name" value="YVTN repeat-like/Quinoprotein amine dehydrogenase"/>
    <property type="match status" value="1"/>
</dbReference>